<name>A0ABN7TBY1_OIKDI</name>
<gene>
    <name evidence="4" type="ORF">OKIOD_LOCUS15968</name>
</gene>
<dbReference type="Proteomes" id="UP001158576">
    <property type="component" value="Chromosome 2"/>
</dbReference>
<comment type="similarity">
    <text evidence="1">Belongs to the neutral sphingomyelinase family.</text>
</comment>
<sequence length="543" mass="61303">MDKILHSKSDKTVVQQVRELPDLTTNISEAKENEIMRKRRPLKLTIANLSAKDTLSVKNEWFKTGKFFNHPVDTIAPGQKLTFYCVNTDGFHLAGLSGGVAVEVKSKERKNFFDSPLSEPKDQKRRDEYLICTFFNPLVGCIKSSMFLSTESGDDQIQALWEPMMECAVVKESFYGSYRESDKHIIFVWKDSNINWSAHVSSIAPEAPPEDVLKRESKTISVFTNNTCLMPEGLSRVNNLPYTLERATQIGDILLNPSGKRHDEIINEDIPDDLDVICLQEVFNEDAWKILNDKLRSKYPYILFDAHRVRVTNFKFSMVNSGLYIASKYPIVQSKFYPFKNSYAEDALSGKGLLCAEIRIGEKTSIIIANTHMQAPTASFVKSSATRTEQYKEMEDYMSEFGDMAELEVQAEIITGDFNTDPRSPIDDACLKSQIFEDFRDPLAHCELGSCLKVVASRLEEVQTPSGLKQVLLDKDPKFIWSSSKLNKDTGEVESLDNGCTRFDYILILPHTPKPISVTAQFHTKLAGLTDHVPISAVLSLQS</sequence>
<dbReference type="SUPFAM" id="SSF56219">
    <property type="entry name" value="DNase I-like"/>
    <property type="match status" value="1"/>
</dbReference>
<evidence type="ECO:0000256" key="1">
    <source>
        <dbReference type="ARBA" id="ARBA00006335"/>
    </source>
</evidence>
<keyword evidence="5" id="KW-1185">Reference proteome</keyword>
<proteinExistence type="inferred from homology"/>
<dbReference type="InterPro" id="IPR005135">
    <property type="entry name" value="Endo/exonuclease/phosphatase"/>
</dbReference>
<dbReference type="PANTHER" id="PTHR16320:SF1">
    <property type="entry name" value="SPHINGOMYELINASE DDB_G0288017"/>
    <property type="match status" value="1"/>
</dbReference>
<reference evidence="4 5" key="1">
    <citation type="submission" date="2021-04" db="EMBL/GenBank/DDBJ databases">
        <authorList>
            <person name="Bliznina A."/>
        </authorList>
    </citation>
    <scope>NUCLEOTIDE SEQUENCE [LARGE SCALE GENOMIC DNA]</scope>
</reference>
<dbReference type="EC" id="3.1.4.12" evidence="2"/>
<dbReference type="Pfam" id="PF03372">
    <property type="entry name" value="Exo_endo_phos"/>
    <property type="match status" value="1"/>
</dbReference>
<evidence type="ECO:0000313" key="5">
    <source>
        <dbReference type="Proteomes" id="UP001158576"/>
    </source>
</evidence>
<evidence type="ECO:0000313" key="4">
    <source>
        <dbReference type="EMBL" id="CAG5113053.1"/>
    </source>
</evidence>
<accession>A0ABN7TBY1</accession>
<dbReference type="Gene3D" id="3.60.10.10">
    <property type="entry name" value="Endonuclease/exonuclease/phosphatase"/>
    <property type="match status" value="1"/>
</dbReference>
<dbReference type="PANTHER" id="PTHR16320">
    <property type="entry name" value="SPHINGOMYELINASE FAMILY MEMBER"/>
    <property type="match status" value="1"/>
</dbReference>
<evidence type="ECO:0000259" key="3">
    <source>
        <dbReference type="Pfam" id="PF03372"/>
    </source>
</evidence>
<dbReference type="InterPro" id="IPR038772">
    <property type="entry name" value="Sph/SMPD2-like"/>
</dbReference>
<organism evidence="4 5">
    <name type="scientific">Oikopleura dioica</name>
    <name type="common">Tunicate</name>
    <dbReference type="NCBI Taxonomy" id="34765"/>
    <lineage>
        <taxon>Eukaryota</taxon>
        <taxon>Metazoa</taxon>
        <taxon>Chordata</taxon>
        <taxon>Tunicata</taxon>
        <taxon>Appendicularia</taxon>
        <taxon>Copelata</taxon>
        <taxon>Oikopleuridae</taxon>
        <taxon>Oikopleura</taxon>
    </lineage>
</organism>
<dbReference type="InterPro" id="IPR036691">
    <property type="entry name" value="Endo/exonu/phosph_ase_sf"/>
</dbReference>
<evidence type="ECO:0000256" key="2">
    <source>
        <dbReference type="ARBA" id="ARBA00012369"/>
    </source>
</evidence>
<dbReference type="EMBL" id="OU015567">
    <property type="protein sequence ID" value="CAG5113053.1"/>
    <property type="molecule type" value="Genomic_DNA"/>
</dbReference>
<feature type="domain" description="Endonuclease/exonuclease/phosphatase" evidence="3">
    <location>
        <begin position="270"/>
        <end position="425"/>
    </location>
</feature>
<protein>
    <recommendedName>
        <fullName evidence="2">sphingomyelin phosphodiesterase</fullName>
        <ecNumber evidence="2">3.1.4.12</ecNumber>
    </recommendedName>
</protein>